<evidence type="ECO:0000313" key="2">
    <source>
        <dbReference type="EMBL" id="SDO24552.1"/>
    </source>
</evidence>
<dbReference type="AlphaFoldDB" id="A0A1H0HZB5"/>
<reference evidence="2 3" key="2">
    <citation type="submission" date="2016-10" db="EMBL/GenBank/DDBJ databases">
        <authorList>
            <person name="Varghese N."/>
            <person name="Submissions S."/>
        </authorList>
    </citation>
    <scope>NUCLEOTIDE SEQUENCE</scope>
    <source>
        <strain evidence="2">BP1-145</strain>
        <strain evidence="3">BP1-148</strain>
    </source>
</reference>
<sequence length="29" mass="3553">MRQINKQRKFLKKNDKILGDVNKIMYLCN</sequence>
<accession>A0A1G7W143</accession>
<dbReference type="Proteomes" id="UP000198779">
    <property type="component" value="Unassembled WGS sequence"/>
</dbReference>
<dbReference type="Proteomes" id="UP000199134">
    <property type="component" value="Unassembled WGS sequence"/>
</dbReference>
<gene>
    <name evidence="2" type="ORF">SAMN04487900_11282</name>
    <name evidence="1" type="ORF">SAMN04487901_10711</name>
</gene>
<protein>
    <submittedName>
        <fullName evidence="2">Uncharacterized protein</fullName>
    </submittedName>
</protein>
<evidence type="ECO:0000313" key="1">
    <source>
        <dbReference type="EMBL" id="SDG65641.1"/>
    </source>
</evidence>
<accession>A0A1H0HZB5</accession>
<keyword evidence="3" id="KW-1185">Reference proteome</keyword>
<dbReference type="EMBL" id="FNIW01000012">
    <property type="protein sequence ID" value="SDO24552.1"/>
    <property type="molecule type" value="Genomic_DNA"/>
</dbReference>
<evidence type="ECO:0000313" key="3">
    <source>
        <dbReference type="Proteomes" id="UP000198779"/>
    </source>
</evidence>
<evidence type="ECO:0000313" key="4">
    <source>
        <dbReference type="Proteomes" id="UP000199134"/>
    </source>
</evidence>
<dbReference type="STRING" id="645274.SAMN04487901_10711"/>
<dbReference type="EMBL" id="FNCQ01000007">
    <property type="protein sequence ID" value="SDG65641.1"/>
    <property type="molecule type" value="Genomic_DNA"/>
</dbReference>
<name>A0A1H0HZB5_9BACT</name>
<reference evidence="1 4" key="1">
    <citation type="submission" date="2016-10" db="EMBL/GenBank/DDBJ databases">
        <authorList>
            <person name="de Groot N.N."/>
        </authorList>
    </citation>
    <scope>NUCLEOTIDE SEQUENCE [LARGE SCALE GENOMIC DNA]</scope>
    <source>
        <strain evidence="4">BP1-145</strain>
        <strain evidence="1">BP1-148</strain>
    </source>
</reference>
<proteinExistence type="predicted"/>
<organism evidence="2 4">
    <name type="scientific">Prevotella communis</name>
    <dbReference type="NCBI Taxonomy" id="2913614"/>
    <lineage>
        <taxon>Bacteria</taxon>
        <taxon>Pseudomonadati</taxon>
        <taxon>Bacteroidota</taxon>
        <taxon>Bacteroidia</taxon>
        <taxon>Bacteroidales</taxon>
        <taxon>Prevotellaceae</taxon>
        <taxon>Prevotella</taxon>
    </lineage>
</organism>